<evidence type="ECO:0000256" key="5">
    <source>
        <dbReference type="ARBA" id="ARBA00022777"/>
    </source>
</evidence>
<dbReference type="EMBL" id="CP036273">
    <property type="protein sequence ID" value="QDU21586.1"/>
    <property type="molecule type" value="Genomic_DNA"/>
</dbReference>
<keyword evidence="5 10" id="KW-0418">Kinase</keyword>
<feature type="region of interest" description="Disordered" evidence="8">
    <location>
        <begin position="286"/>
        <end position="309"/>
    </location>
</feature>
<dbReference type="PANTHER" id="PTHR43289">
    <property type="entry name" value="MITOGEN-ACTIVATED PROTEIN KINASE KINASE KINASE 20-RELATED"/>
    <property type="match status" value="1"/>
</dbReference>
<protein>
    <recommendedName>
        <fullName evidence="1">non-specific serine/threonine protein kinase</fullName>
        <ecNumber evidence="1">2.7.11.1</ecNumber>
    </recommendedName>
</protein>
<dbReference type="PROSITE" id="PS00107">
    <property type="entry name" value="PROTEIN_KINASE_ATP"/>
    <property type="match status" value="1"/>
</dbReference>
<dbReference type="PROSITE" id="PS50011">
    <property type="entry name" value="PROTEIN_KINASE_DOM"/>
    <property type="match status" value="1"/>
</dbReference>
<proteinExistence type="predicted"/>
<reference evidence="10 11" key="1">
    <citation type="submission" date="2019-02" db="EMBL/GenBank/DDBJ databases">
        <title>Deep-cultivation of Planctomycetes and their phenomic and genomic characterization uncovers novel biology.</title>
        <authorList>
            <person name="Wiegand S."/>
            <person name="Jogler M."/>
            <person name="Boedeker C."/>
            <person name="Pinto D."/>
            <person name="Vollmers J."/>
            <person name="Rivas-Marin E."/>
            <person name="Kohn T."/>
            <person name="Peeters S.H."/>
            <person name="Heuer A."/>
            <person name="Rast P."/>
            <person name="Oberbeckmann S."/>
            <person name="Bunk B."/>
            <person name="Jeske O."/>
            <person name="Meyerdierks A."/>
            <person name="Storesund J.E."/>
            <person name="Kallscheuer N."/>
            <person name="Luecker S."/>
            <person name="Lage O.M."/>
            <person name="Pohl T."/>
            <person name="Merkel B.J."/>
            <person name="Hornburger P."/>
            <person name="Mueller R.-W."/>
            <person name="Bruemmer F."/>
            <person name="Labrenz M."/>
            <person name="Spormann A.M."/>
            <person name="Op den Camp H."/>
            <person name="Overmann J."/>
            <person name="Amann R."/>
            <person name="Jetten M.S.M."/>
            <person name="Mascher T."/>
            <person name="Medema M.H."/>
            <person name="Devos D.P."/>
            <person name="Kaster A.-K."/>
            <person name="Ovreas L."/>
            <person name="Rohde M."/>
            <person name="Galperin M.Y."/>
            <person name="Jogler C."/>
        </authorList>
    </citation>
    <scope>NUCLEOTIDE SEQUENCE [LARGE SCALE GENOMIC DNA]</scope>
    <source>
        <strain evidence="10 11">ETA_A1</strain>
    </source>
</reference>
<dbReference type="EC" id="2.7.11.1" evidence="1"/>
<keyword evidence="6 7" id="KW-0067">ATP-binding</keyword>
<evidence type="ECO:0000256" key="4">
    <source>
        <dbReference type="ARBA" id="ARBA00022741"/>
    </source>
</evidence>
<dbReference type="PROSITE" id="PS00108">
    <property type="entry name" value="PROTEIN_KINASE_ST"/>
    <property type="match status" value="1"/>
</dbReference>
<organism evidence="10 11">
    <name type="scientific">Urbifossiella limnaea</name>
    <dbReference type="NCBI Taxonomy" id="2528023"/>
    <lineage>
        <taxon>Bacteria</taxon>
        <taxon>Pseudomonadati</taxon>
        <taxon>Planctomycetota</taxon>
        <taxon>Planctomycetia</taxon>
        <taxon>Gemmatales</taxon>
        <taxon>Gemmataceae</taxon>
        <taxon>Urbifossiella</taxon>
    </lineage>
</organism>
<dbReference type="SMART" id="SM00220">
    <property type="entry name" value="S_TKc"/>
    <property type="match status" value="1"/>
</dbReference>
<dbReference type="KEGG" id="uli:ETAA1_35560"/>
<evidence type="ECO:0000313" key="10">
    <source>
        <dbReference type="EMBL" id="QDU21586.1"/>
    </source>
</evidence>
<dbReference type="AlphaFoldDB" id="A0A517XVR8"/>
<evidence type="ECO:0000259" key="9">
    <source>
        <dbReference type="PROSITE" id="PS50011"/>
    </source>
</evidence>
<dbReference type="Gene3D" id="1.10.510.10">
    <property type="entry name" value="Transferase(Phosphotransferase) domain 1"/>
    <property type="match status" value="1"/>
</dbReference>
<feature type="compositionally biased region" description="Basic and acidic residues" evidence="8">
    <location>
        <begin position="289"/>
        <end position="298"/>
    </location>
</feature>
<dbReference type="InterPro" id="IPR011009">
    <property type="entry name" value="Kinase-like_dom_sf"/>
</dbReference>
<dbReference type="InterPro" id="IPR008271">
    <property type="entry name" value="Ser/Thr_kinase_AS"/>
</dbReference>
<accession>A0A517XVR8</accession>
<dbReference type="Gene3D" id="3.30.200.20">
    <property type="entry name" value="Phosphorylase Kinase, domain 1"/>
    <property type="match status" value="1"/>
</dbReference>
<feature type="domain" description="Protein kinase" evidence="9">
    <location>
        <begin position="10"/>
        <end position="271"/>
    </location>
</feature>
<dbReference type="GO" id="GO:0005524">
    <property type="term" value="F:ATP binding"/>
    <property type="evidence" value="ECO:0007669"/>
    <property type="project" value="UniProtKB-UniRule"/>
</dbReference>
<dbReference type="PANTHER" id="PTHR43289:SF6">
    <property type="entry name" value="SERINE_THREONINE-PROTEIN KINASE NEKL-3"/>
    <property type="match status" value="1"/>
</dbReference>
<keyword evidence="3 10" id="KW-0808">Transferase</keyword>
<name>A0A517XVR8_9BACT</name>
<dbReference type="Proteomes" id="UP000319576">
    <property type="component" value="Chromosome"/>
</dbReference>
<dbReference type="InterPro" id="IPR000719">
    <property type="entry name" value="Prot_kinase_dom"/>
</dbReference>
<dbReference type="OrthoDB" id="6111975at2"/>
<evidence type="ECO:0000313" key="11">
    <source>
        <dbReference type="Proteomes" id="UP000319576"/>
    </source>
</evidence>
<evidence type="ECO:0000256" key="6">
    <source>
        <dbReference type="ARBA" id="ARBA00022840"/>
    </source>
</evidence>
<dbReference type="InterPro" id="IPR017441">
    <property type="entry name" value="Protein_kinase_ATP_BS"/>
</dbReference>
<evidence type="ECO:0000256" key="7">
    <source>
        <dbReference type="PROSITE-ProRule" id="PRU10141"/>
    </source>
</evidence>
<evidence type="ECO:0000256" key="1">
    <source>
        <dbReference type="ARBA" id="ARBA00012513"/>
    </source>
</evidence>
<feature type="binding site" evidence="7">
    <location>
        <position position="42"/>
    </location>
    <ligand>
        <name>ATP</name>
        <dbReference type="ChEBI" id="CHEBI:30616"/>
    </ligand>
</feature>
<sequence length="665" mass="73391">MLIGQQIGPFTIERELGSGAMGTVYMARYQKSEGQVRQVALKVVALGLLGNEGAMARFERESAILKQLRHPHIVRLLATGTYKKTPFIAMEFVDGEPLDRVLARRGRLGWEEVVTYGKHLCLALQHAHEKGIIHRDLKPSNLMVTTDGVLKLTDFGIAKDQDVTALTGMNSTIGTAAYMSPEQCKGDRNLTAKSDLYSLGVVFFELLTGRKPFTADTTVDMFLKHVHEKPPRLGKLLQDLPPKFEALILQLLEKDKDQRPIDAAWVGRMLAEIEDDATARKSAGLEAANARKIDRPRGAEAAPITEEDREAARALKGKTKKKRKAKAVPLLQQKWLHAAAILVALGGLATGAYFLMRPPSADALYAPVERLAAQKGRGEATPDARIEAATAYLKPHGDTPGERTDTAAALFRAGWVEKREGIFANRFRKANLRDNPGDGDDGDAYAATMAAIKAEKDGQLPVATEYWTKVRGRFPAEAKLPYTFDDEPLNKARWGWVADKRLKDIEAARKLLPELHKKIAEHRRFELPTPFDKDSPESLAVRALRLEAFGDREKAARWWDAAIGLAEKEPDLNTWFLLASQQRAAIPRGAADGGLAERQKLVSQKLAELGQTQTEAQAGSETVKWIAVRATARELVELYDDETDTAVVAAREKARSILTAAEGKR</sequence>
<dbReference type="FunFam" id="1.10.510.10:FF:000021">
    <property type="entry name" value="Serine/threonine protein kinase"/>
    <property type="match status" value="1"/>
</dbReference>
<keyword evidence="11" id="KW-1185">Reference proteome</keyword>
<evidence type="ECO:0000256" key="8">
    <source>
        <dbReference type="SAM" id="MobiDB-lite"/>
    </source>
</evidence>
<dbReference type="Pfam" id="PF00069">
    <property type="entry name" value="Pkinase"/>
    <property type="match status" value="1"/>
</dbReference>
<gene>
    <name evidence="10" type="primary">stkP_4</name>
    <name evidence="10" type="ORF">ETAA1_35560</name>
</gene>
<dbReference type="SUPFAM" id="SSF56112">
    <property type="entry name" value="Protein kinase-like (PK-like)"/>
    <property type="match status" value="1"/>
</dbReference>
<evidence type="ECO:0000256" key="2">
    <source>
        <dbReference type="ARBA" id="ARBA00022527"/>
    </source>
</evidence>
<keyword evidence="4 7" id="KW-0547">Nucleotide-binding</keyword>
<dbReference type="RefSeq" id="WP_145240638.1">
    <property type="nucleotide sequence ID" value="NZ_CP036273.1"/>
</dbReference>
<dbReference type="GO" id="GO:0004674">
    <property type="term" value="F:protein serine/threonine kinase activity"/>
    <property type="evidence" value="ECO:0007669"/>
    <property type="project" value="UniProtKB-KW"/>
</dbReference>
<keyword evidence="2" id="KW-0723">Serine/threonine-protein kinase</keyword>
<dbReference type="CDD" id="cd14014">
    <property type="entry name" value="STKc_PknB_like"/>
    <property type="match status" value="1"/>
</dbReference>
<evidence type="ECO:0000256" key="3">
    <source>
        <dbReference type="ARBA" id="ARBA00022679"/>
    </source>
</evidence>